<evidence type="ECO:0000259" key="2">
    <source>
        <dbReference type="Pfam" id="PF13670"/>
    </source>
</evidence>
<dbReference type="EMBL" id="PYLZ01000003">
    <property type="protein sequence ID" value="PSW25487.1"/>
    <property type="molecule type" value="Genomic_DNA"/>
</dbReference>
<dbReference type="OrthoDB" id="5825281at2"/>
<accession>A0A0J8Y2P7</accession>
<evidence type="ECO:0000256" key="1">
    <source>
        <dbReference type="SAM" id="SignalP"/>
    </source>
</evidence>
<sequence>MKLFVPSGFLVLTLAIAPVACIADPVHTAPTNALTVQQALRMLQDQGYYDFKKIKLEQDEDEIEVEARNKIGHKVEIELDLYTGQVLTIEHD</sequence>
<evidence type="ECO:0000313" key="3">
    <source>
        <dbReference type="EMBL" id="PSW25487.1"/>
    </source>
</evidence>
<comment type="caution">
    <text evidence="3">The sequence shown here is derived from an EMBL/GenBank/DDBJ whole genome shotgun (WGS) entry which is preliminary data.</text>
</comment>
<proteinExistence type="predicted"/>
<dbReference type="Pfam" id="PF13670">
    <property type="entry name" value="PepSY_2"/>
    <property type="match status" value="1"/>
</dbReference>
<dbReference type="AlphaFoldDB" id="A0A0J8Y2P7"/>
<keyword evidence="4" id="KW-1185">Reference proteome</keyword>
<dbReference type="RefSeq" id="WP_084711698.1">
    <property type="nucleotide sequence ID" value="NZ_AP024853.1"/>
</dbReference>
<evidence type="ECO:0000313" key="4">
    <source>
        <dbReference type="Proteomes" id="UP000240481"/>
    </source>
</evidence>
<dbReference type="Proteomes" id="UP000240481">
    <property type="component" value="Unassembled WGS sequence"/>
</dbReference>
<feature type="domain" description="PepSY" evidence="2">
    <location>
        <begin position="10"/>
        <end position="88"/>
    </location>
</feature>
<reference evidence="3 4" key="1">
    <citation type="submission" date="2018-01" db="EMBL/GenBank/DDBJ databases">
        <title>Whole genome sequencing of Histamine producing bacteria.</title>
        <authorList>
            <person name="Butler K."/>
        </authorList>
    </citation>
    <scope>NUCLEOTIDE SEQUENCE [LARGE SCALE GENOMIC DNA]</scope>
    <source>
        <strain evidence="3 4">DSM 24669</strain>
    </source>
</reference>
<keyword evidence="1" id="KW-0732">Signal</keyword>
<protein>
    <submittedName>
        <fullName evidence="3">PepSY domain-containing protein</fullName>
    </submittedName>
</protein>
<feature type="chain" id="PRO_5030009294" evidence="1">
    <location>
        <begin position="23"/>
        <end position="92"/>
    </location>
</feature>
<name>A0A0J8Y2P7_9GAMM</name>
<dbReference type="InterPro" id="IPR025711">
    <property type="entry name" value="PepSY"/>
</dbReference>
<feature type="signal peptide" evidence="1">
    <location>
        <begin position="1"/>
        <end position="22"/>
    </location>
</feature>
<organism evidence="3 4">
    <name type="scientific">Photobacterium swingsii</name>
    <dbReference type="NCBI Taxonomy" id="680026"/>
    <lineage>
        <taxon>Bacteria</taxon>
        <taxon>Pseudomonadati</taxon>
        <taxon>Pseudomonadota</taxon>
        <taxon>Gammaproteobacteria</taxon>
        <taxon>Vibrionales</taxon>
        <taxon>Vibrionaceae</taxon>
        <taxon>Photobacterium</taxon>
    </lineage>
</organism>
<gene>
    <name evidence="3" type="ORF">C9I94_07540</name>
</gene>
<dbReference type="STRING" id="680026.AB733_03625"/>